<dbReference type="RefSeq" id="WP_281897653.1">
    <property type="nucleotide sequence ID" value="NZ_BSDI01000017.1"/>
</dbReference>
<evidence type="ECO:0008006" key="3">
    <source>
        <dbReference type="Google" id="ProtNLM"/>
    </source>
</evidence>
<dbReference type="EMBL" id="BSDI01000017">
    <property type="protein sequence ID" value="GLH98599.1"/>
    <property type="molecule type" value="Genomic_DNA"/>
</dbReference>
<evidence type="ECO:0000313" key="2">
    <source>
        <dbReference type="Proteomes" id="UP001144280"/>
    </source>
</evidence>
<organism evidence="1 2">
    <name type="scientific">Phytohabitans aurantiacus</name>
    <dbReference type="NCBI Taxonomy" id="3016789"/>
    <lineage>
        <taxon>Bacteria</taxon>
        <taxon>Bacillati</taxon>
        <taxon>Actinomycetota</taxon>
        <taxon>Actinomycetes</taxon>
        <taxon>Micromonosporales</taxon>
        <taxon>Micromonosporaceae</taxon>
    </lineage>
</organism>
<gene>
    <name evidence="1" type="ORF">Pa4123_38740</name>
</gene>
<dbReference type="Gene3D" id="3.40.50.300">
    <property type="entry name" value="P-loop containing nucleotide triphosphate hydrolases"/>
    <property type="match status" value="1"/>
</dbReference>
<proteinExistence type="predicted"/>
<reference evidence="1" key="1">
    <citation type="submission" date="2022-12" db="EMBL/GenBank/DDBJ databases">
        <title>New Phytohabitans aurantiacus sp. RD004123 nov., an actinomycete isolated from soil.</title>
        <authorList>
            <person name="Triningsih D.W."/>
            <person name="Harunari E."/>
            <person name="Igarashi Y."/>
        </authorList>
    </citation>
    <scope>NUCLEOTIDE SEQUENCE</scope>
    <source>
        <strain evidence="1">RD004123</strain>
    </source>
</reference>
<comment type="caution">
    <text evidence="1">The sequence shown here is derived from an EMBL/GenBank/DDBJ whole genome shotgun (WGS) entry which is preliminary data.</text>
</comment>
<accession>A0ABQ5QWN1</accession>
<evidence type="ECO:0000313" key="1">
    <source>
        <dbReference type="EMBL" id="GLH98599.1"/>
    </source>
</evidence>
<keyword evidence="2" id="KW-1185">Reference proteome</keyword>
<dbReference type="SUPFAM" id="SSF52540">
    <property type="entry name" value="P-loop containing nucleoside triphosphate hydrolases"/>
    <property type="match status" value="1"/>
</dbReference>
<dbReference type="Pfam" id="PF13671">
    <property type="entry name" value="AAA_33"/>
    <property type="match status" value="1"/>
</dbReference>
<dbReference type="Proteomes" id="UP001144280">
    <property type="component" value="Unassembled WGS sequence"/>
</dbReference>
<dbReference type="InterPro" id="IPR027417">
    <property type="entry name" value="P-loop_NTPase"/>
</dbReference>
<sequence>MVGTSTKPVVHLLAGLPGSGKSTYARALEKDGVTRLSVDERIIARHGVLGADYPASVHFELARPIVDEVRQELTRLVRCGRSAVLDHALDRRSEREAYKSLVSANGGNWRLMYFKADRGTLLRRLACRYARGGVGDVTPQMLDWTAANWEEPVDEGEEVLEQS</sequence>
<protein>
    <recommendedName>
        <fullName evidence="3">Kinase</fullName>
    </recommendedName>
</protein>
<name>A0ABQ5QWN1_9ACTN</name>